<organism evidence="8 9">
    <name type="scientific">Filimonas lacunae</name>
    <dbReference type="NCBI Taxonomy" id="477680"/>
    <lineage>
        <taxon>Bacteria</taxon>
        <taxon>Pseudomonadati</taxon>
        <taxon>Bacteroidota</taxon>
        <taxon>Chitinophagia</taxon>
        <taxon>Chitinophagales</taxon>
        <taxon>Chitinophagaceae</taxon>
        <taxon>Filimonas</taxon>
    </lineage>
</organism>
<accession>A0A173MP44</accession>
<feature type="domain" description="SSD" evidence="7">
    <location>
        <begin position="647"/>
        <end position="773"/>
    </location>
</feature>
<feature type="transmembrane region" description="Helical" evidence="6">
    <location>
        <begin position="402"/>
        <end position="421"/>
    </location>
</feature>
<keyword evidence="3 6" id="KW-0812">Transmembrane</keyword>
<feature type="transmembrane region" description="Helical" evidence="6">
    <location>
        <begin position="311"/>
        <end position="334"/>
    </location>
</feature>
<feature type="transmembrane region" description="Helical" evidence="6">
    <location>
        <begin position="12"/>
        <end position="31"/>
    </location>
</feature>
<evidence type="ECO:0000256" key="5">
    <source>
        <dbReference type="ARBA" id="ARBA00023136"/>
    </source>
</evidence>
<name>A0A173MP44_9BACT</name>
<dbReference type="AlphaFoldDB" id="A0A173MP44"/>
<sequence>MWYRLGQFILKFRLALLSLLLICTIIMGYFASKVEMSYEFTRAIPTDNIKYQEYQAFLKKFGSDGNMVMLGVTTPQFFTLPVFNAAEQMHSRLKEIKGVTGLMDVPEAIQLKKDTADKLVPARIFTFPLTQTILDSGKAVFENMPFYEGILHNSAEKSYLFVVSLNKDTANSKSRTRLINDIMNEVHAFEKQTSLQVHVSGLPYIRTTVANKIQKELQWFLIGSLLLSAITLLLFFRSISAMFMSLIVVCIGVIWSVGSMVLFGYKITLLTTLIPPLIVVIGVPNCIYFLNKYHTTYKETNDKQNALVTMVGRMGIVTLFCNIAAAIGLGVFSLTKSDLLKEFGVVAGVNIMILFVISLVFIPSVLSYIAAPKPRHMRYLENKTLENLLVKIEKWTFEHSKWVYIVTAAVVLFSIGGITRLKSEGFIVDDLPKKDIVYKDLRWFESTFNGVMPLEIVVDTKKKKGLTRSLKPMEKIDSFSRYIAARPETARPLSLVEGIKFLRQAVYDGDSTYYAIPSDFDAITVLSYIKGSGKAQDSTSGATADKNSTFTKLLNSFKDSADQMARISVNMKDIGSRKLPGLLADFKKEADRTFDTANYKVTFTGSSVTFLEGSAFIINGLRDSILWAFALIALCMLYLFRSFRILLCSLIPNIIPLMVTAGVMGWVGISLKPSTVLVFSVALGIAIDVTIRFLINYKQELPHYNNSVKPTLVQTIHHTGVSIIYTSLVLIAGFIIFCISEFGGTKALGWLTSLTLITGTLTNLILLPVLIWLLRKK</sequence>
<dbReference type="PROSITE" id="PS50156">
    <property type="entry name" value="SSD"/>
    <property type="match status" value="2"/>
</dbReference>
<dbReference type="SUPFAM" id="SSF82866">
    <property type="entry name" value="Multidrug efflux transporter AcrB transmembrane domain"/>
    <property type="match status" value="2"/>
</dbReference>
<keyword evidence="5 6" id="KW-0472">Membrane</keyword>
<keyword evidence="4 6" id="KW-1133">Transmembrane helix</keyword>
<comment type="subcellular location">
    <subcellularLocation>
        <location evidence="1">Cell membrane</location>
        <topology evidence="1">Multi-pass membrane protein</topology>
    </subcellularLocation>
</comment>
<dbReference type="KEGG" id="fln:FLA_5295"/>
<feature type="domain" description="SSD" evidence="7">
    <location>
        <begin position="245"/>
        <end position="368"/>
    </location>
</feature>
<evidence type="ECO:0000256" key="2">
    <source>
        <dbReference type="ARBA" id="ARBA00022475"/>
    </source>
</evidence>
<evidence type="ECO:0000256" key="4">
    <source>
        <dbReference type="ARBA" id="ARBA00022989"/>
    </source>
</evidence>
<feature type="transmembrane region" description="Helical" evidence="6">
    <location>
        <begin position="675"/>
        <end position="695"/>
    </location>
</feature>
<reference evidence="9" key="1">
    <citation type="submission" date="2017-01" db="EMBL/GenBank/DDBJ databases">
        <authorList>
            <person name="Varghese N."/>
            <person name="Submissions S."/>
        </authorList>
    </citation>
    <scope>NUCLEOTIDE SEQUENCE [LARGE SCALE GENOMIC DNA]</scope>
    <source>
        <strain evidence="9">DSM 21054</strain>
    </source>
</reference>
<protein>
    <recommendedName>
        <fullName evidence="7">SSD domain-containing protein</fullName>
    </recommendedName>
</protein>
<feature type="transmembrane region" description="Helical" evidence="6">
    <location>
        <begin position="647"/>
        <end position="669"/>
    </location>
</feature>
<evidence type="ECO:0000256" key="6">
    <source>
        <dbReference type="SAM" id="Phobius"/>
    </source>
</evidence>
<dbReference type="OrthoDB" id="9805018at2"/>
<evidence type="ECO:0000256" key="3">
    <source>
        <dbReference type="ARBA" id="ARBA00022692"/>
    </source>
</evidence>
<keyword evidence="2" id="KW-1003">Cell membrane</keyword>
<dbReference type="InterPro" id="IPR000731">
    <property type="entry name" value="SSD"/>
</dbReference>
<feature type="transmembrane region" description="Helical" evidence="6">
    <location>
        <begin position="748"/>
        <end position="774"/>
    </location>
</feature>
<feature type="transmembrane region" description="Helical" evidence="6">
    <location>
        <begin position="624"/>
        <end position="640"/>
    </location>
</feature>
<dbReference type="STRING" id="477680.SAMN05421788_101687"/>
<evidence type="ECO:0000313" key="8">
    <source>
        <dbReference type="EMBL" id="SIS69720.1"/>
    </source>
</evidence>
<feature type="transmembrane region" description="Helical" evidence="6">
    <location>
        <begin position="217"/>
        <end position="236"/>
    </location>
</feature>
<feature type="transmembrane region" description="Helical" evidence="6">
    <location>
        <begin position="346"/>
        <end position="371"/>
    </location>
</feature>
<evidence type="ECO:0000313" key="9">
    <source>
        <dbReference type="Proteomes" id="UP000186917"/>
    </source>
</evidence>
<dbReference type="EMBL" id="FTOR01000001">
    <property type="protein sequence ID" value="SIS69720.1"/>
    <property type="molecule type" value="Genomic_DNA"/>
</dbReference>
<dbReference type="Proteomes" id="UP000186917">
    <property type="component" value="Unassembled WGS sequence"/>
</dbReference>
<evidence type="ECO:0000259" key="7">
    <source>
        <dbReference type="PROSITE" id="PS50156"/>
    </source>
</evidence>
<evidence type="ECO:0000256" key="1">
    <source>
        <dbReference type="ARBA" id="ARBA00004651"/>
    </source>
</evidence>
<gene>
    <name evidence="8" type="ORF">SAMN05421788_101687</name>
</gene>
<keyword evidence="9" id="KW-1185">Reference proteome</keyword>
<dbReference type="Gene3D" id="1.20.1640.10">
    <property type="entry name" value="Multidrug efflux transporter AcrB transmembrane domain"/>
    <property type="match status" value="2"/>
</dbReference>
<proteinExistence type="predicted"/>
<dbReference type="PANTHER" id="PTHR33406:SF12">
    <property type="entry name" value="BLR2997 PROTEIN"/>
    <property type="match status" value="1"/>
</dbReference>
<dbReference type="PANTHER" id="PTHR33406">
    <property type="entry name" value="MEMBRANE PROTEIN MJ1562-RELATED"/>
    <property type="match status" value="1"/>
</dbReference>
<dbReference type="GO" id="GO:0005886">
    <property type="term" value="C:plasma membrane"/>
    <property type="evidence" value="ECO:0007669"/>
    <property type="project" value="UniProtKB-SubCell"/>
</dbReference>
<feature type="transmembrane region" description="Helical" evidence="6">
    <location>
        <begin position="243"/>
        <end position="263"/>
    </location>
</feature>
<dbReference type="RefSeq" id="WP_076375666.1">
    <property type="nucleotide sequence ID" value="NZ_AP017422.1"/>
</dbReference>
<dbReference type="InterPro" id="IPR050545">
    <property type="entry name" value="Mycobact_MmpL"/>
</dbReference>
<dbReference type="Pfam" id="PF03176">
    <property type="entry name" value="MMPL"/>
    <property type="match status" value="2"/>
</dbReference>
<dbReference type="InterPro" id="IPR004869">
    <property type="entry name" value="MMPL_dom"/>
</dbReference>
<feature type="transmembrane region" description="Helical" evidence="6">
    <location>
        <begin position="716"/>
        <end position="742"/>
    </location>
</feature>
<feature type="transmembrane region" description="Helical" evidence="6">
    <location>
        <begin position="269"/>
        <end position="290"/>
    </location>
</feature>